<dbReference type="STRING" id="1801774.A3A05_03200"/>
<dbReference type="InterPro" id="IPR014717">
    <property type="entry name" value="Transl_elong_EF1B/ribsomal_bS6"/>
</dbReference>
<proteinExistence type="predicted"/>
<accession>A0A1F6WV34</accession>
<dbReference type="AlphaFoldDB" id="A0A1F6WV34"/>
<name>A0A1F6WV34_9BACT</name>
<comment type="caution">
    <text evidence="2">The sequence shown here is derived from an EMBL/GenBank/DDBJ whole genome shotgun (WGS) entry which is preliminary data.</text>
</comment>
<evidence type="ECO:0000256" key="1">
    <source>
        <dbReference type="SAM" id="MobiDB-lite"/>
    </source>
</evidence>
<feature type="region of interest" description="Disordered" evidence="1">
    <location>
        <begin position="107"/>
        <end position="130"/>
    </location>
</feature>
<organism evidence="2 3">
    <name type="scientific">Candidatus Nomurabacteria bacterium RIFCSPLOWO2_01_FULL_41_12</name>
    <dbReference type="NCBI Taxonomy" id="1801774"/>
    <lineage>
        <taxon>Bacteria</taxon>
        <taxon>Candidatus Nomuraibacteriota</taxon>
    </lineage>
</organism>
<dbReference type="EMBL" id="MFUY01000024">
    <property type="protein sequence ID" value="OGI85729.1"/>
    <property type="molecule type" value="Genomic_DNA"/>
</dbReference>
<gene>
    <name evidence="2" type="ORF">A3A05_03200</name>
</gene>
<sequence>MKFVMPAILIGISIAVFFVLTNPIYNEIASLRVQVASYDEALNNSKMLENERDKLTAKYNSIDPDNLLKLRRLLPENIDNIRLILEIEQIASPYGMVLKDVKYSTTNDKDNTKSAPSGILGTVQGGGVAQSPRKDYGVWDLEFSTVGTYNNFLNFTRDLENNLRMVDISSVQFSSAGSGAGSSVPEAYKYNFSIKTYWLKN</sequence>
<evidence type="ECO:0000313" key="3">
    <source>
        <dbReference type="Proteomes" id="UP000176187"/>
    </source>
</evidence>
<dbReference type="Gene3D" id="3.30.70.60">
    <property type="match status" value="1"/>
</dbReference>
<dbReference type="Proteomes" id="UP000176187">
    <property type="component" value="Unassembled WGS sequence"/>
</dbReference>
<protein>
    <submittedName>
        <fullName evidence="2">Uncharacterized protein</fullName>
    </submittedName>
</protein>
<reference evidence="2 3" key="1">
    <citation type="journal article" date="2016" name="Nat. Commun.">
        <title>Thousands of microbial genomes shed light on interconnected biogeochemical processes in an aquifer system.</title>
        <authorList>
            <person name="Anantharaman K."/>
            <person name="Brown C.T."/>
            <person name="Hug L.A."/>
            <person name="Sharon I."/>
            <person name="Castelle C.J."/>
            <person name="Probst A.J."/>
            <person name="Thomas B.C."/>
            <person name="Singh A."/>
            <person name="Wilkins M.J."/>
            <person name="Karaoz U."/>
            <person name="Brodie E.L."/>
            <person name="Williams K.H."/>
            <person name="Hubbard S.S."/>
            <person name="Banfield J.F."/>
        </authorList>
    </citation>
    <scope>NUCLEOTIDE SEQUENCE [LARGE SCALE GENOMIC DNA]</scope>
</reference>
<evidence type="ECO:0000313" key="2">
    <source>
        <dbReference type="EMBL" id="OGI85729.1"/>
    </source>
</evidence>